<dbReference type="InterPro" id="IPR017441">
    <property type="entry name" value="Protein_kinase_ATP_BS"/>
</dbReference>
<name>A0A1I7XE92_HETBA</name>
<dbReference type="Pfam" id="PF00069">
    <property type="entry name" value="Pkinase"/>
    <property type="match status" value="1"/>
</dbReference>
<feature type="binding site" evidence="1">
    <location>
        <position position="52"/>
    </location>
    <ligand>
        <name>ATP</name>
        <dbReference type="ChEBI" id="CHEBI:30616"/>
    </ligand>
</feature>
<dbReference type="SUPFAM" id="SSF56112">
    <property type="entry name" value="Protein kinase-like (PK-like)"/>
    <property type="match status" value="1"/>
</dbReference>
<evidence type="ECO:0000259" key="2">
    <source>
        <dbReference type="PROSITE" id="PS50011"/>
    </source>
</evidence>
<accession>A0A1I7XE92</accession>
<sequence>MSEDELPEEFVELSAGTLIRETWAVIRPLGSGAYGHVYHVINVKDDSQAALKVESKNAVDHVLKIELEVLQNFKGRPDTMQLIAFGTTDAHSFIVMTLCGADLTHLSSSIGAFSDSTVLRLSICTLLSLKSLHEIGYVHRDVKPCNFAISTINKKIVYVIDFGMTRRYASKGDNKQWYIKKRRTKGRVDDLWSWAYMCIEFREALPWRKMIRPEQVESAKEGISDEKLCGIGIMSVFVPILTHLRRLTYCDRPDYKFIFETIGKEINSRNFRLTDPMDWDGKNNENEGLNEKINEGEFMTEITFYEKLGIKRERFSFKRREFNDVSSESGEWVRSLRVFRKYS</sequence>
<protein>
    <submittedName>
        <fullName evidence="4">Protein kinase domain-containing protein</fullName>
    </submittedName>
</protein>
<keyword evidence="1" id="KW-0547">Nucleotide-binding</keyword>
<proteinExistence type="predicted"/>
<dbReference type="AlphaFoldDB" id="A0A1I7XE92"/>
<reference evidence="4" key="1">
    <citation type="submission" date="2016-11" db="UniProtKB">
        <authorList>
            <consortium name="WormBaseParasite"/>
        </authorList>
    </citation>
    <scope>IDENTIFICATION</scope>
</reference>
<dbReference type="InterPro" id="IPR000719">
    <property type="entry name" value="Prot_kinase_dom"/>
</dbReference>
<dbReference type="PANTHER" id="PTHR11909">
    <property type="entry name" value="CASEIN KINASE-RELATED"/>
    <property type="match status" value="1"/>
</dbReference>
<dbReference type="WBParaSite" id="Hba_15656">
    <property type="protein sequence ID" value="Hba_15656"/>
    <property type="gene ID" value="Hba_15656"/>
</dbReference>
<evidence type="ECO:0000313" key="3">
    <source>
        <dbReference type="Proteomes" id="UP000095283"/>
    </source>
</evidence>
<dbReference type="PROSITE" id="PS00107">
    <property type="entry name" value="PROTEIN_KINASE_ATP"/>
    <property type="match status" value="1"/>
</dbReference>
<dbReference type="SMART" id="SM00220">
    <property type="entry name" value="S_TKc"/>
    <property type="match status" value="1"/>
</dbReference>
<keyword evidence="1" id="KW-0067">ATP-binding</keyword>
<dbReference type="PROSITE" id="PS50011">
    <property type="entry name" value="PROTEIN_KINASE_DOM"/>
    <property type="match status" value="1"/>
</dbReference>
<dbReference type="Proteomes" id="UP000095283">
    <property type="component" value="Unplaced"/>
</dbReference>
<dbReference type="GO" id="GO:0004672">
    <property type="term" value="F:protein kinase activity"/>
    <property type="evidence" value="ECO:0007669"/>
    <property type="project" value="InterPro"/>
</dbReference>
<evidence type="ECO:0000313" key="4">
    <source>
        <dbReference type="WBParaSite" id="Hba_15656"/>
    </source>
</evidence>
<keyword evidence="3" id="KW-1185">Reference proteome</keyword>
<feature type="domain" description="Protein kinase" evidence="2">
    <location>
        <begin position="23"/>
        <end position="343"/>
    </location>
</feature>
<dbReference type="GO" id="GO:0005524">
    <property type="term" value="F:ATP binding"/>
    <property type="evidence" value="ECO:0007669"/>
    <property type="project" value="UniProtKB-UniRule"/>
</dbReference>
<dbReference type="InterPro" id="IPR050235">
    <property type="entry name" value="CK1_Ser-Thr_kinase"/>
</dbReference>
<dbReference type="Gene3D" id="1.10.510.10">
    <property type="entry name" value="Transferase(Phosphotransferase) domain 1"/>
    <property type="match status" value="1"/>
</dbReference>
<dbReference type="InterPro" id="IPR011009">
    <property type="entry name" value="Kinase-like_dom_sf"/>
</dbReference>
<evidence type="ECO:0000256" key="1">
    <source>
        <dbReference type="PROSITE-ProRule" id="PRU10141"/>
    </source>
</evidence>
<organism evidence="3 4">
    <name type="scientific">Heterorhabditis bacteriophora</name>
    <name type="common">Entomopathogenic nematode worm</name>
    <dbReference type="NCBI Taxonomy" id="37862"/>
    <lineage>
        <taxon>Eukaryota</taxon>
        <taxon>Metazoa</taxon>
        <taxon>Ecdysozoa</taxon>
        <taxon>Nematoda</taxon>
        <taxon>Chromadorea</taxon>
        <taxon>Rhabditida</taxon>
        <taxon>Rhabditina</taxon>
        <taxon>Rhabditomorpha</taxon>
        <taxon>Strongyloidea</taxon>
        <taxon>Heterorhabditidae</taxon>
        <taxon>Heterorhabditis</taxon>
    </lineage>
</organism>